<reference evidence="1" key="1">
    <citation type="submission" date="2019-08" db="EMBL/GenBank/DDBJ databases">
        <authorList>
            <person name="Kucharzyk K."/>
            <person name="Murdoch R.W."/>
            <person name="Higgins S."/>
            <person name="Loffler F."/>
        </authorList>
    </citation>
    <scope>NUCLEOTIDE SEQUENCE</scope>
</reference>
<proteinExistence type="predicted"/>
<organism evidence="1">
    <name type="scientific">bioreactor metagenome</name>
    <dbReference type="NCBI Taxonomy" id="1076179"/>
    <lineage>
        <taxon>unclassified sequences</taxon>
        <taxon>metagenomes</taxon>
        <taxon>ecological metagenomes</taxon>
    </lineage>
</organism>
<accession>A0A645HDR0</accession>
<sequence>MHLDIAKGAVVIRVGHKLQKTHQLIADDFHRIPDIMKQRRKAPAKEKLLPCCREIFRIFHVVHHRAGKRIPIWLVCGIDGKSKNEDIDRMHEMIALLFN</sequence>
<comment type="caution">
    <text evidence="1">The sequence shown here is derived from an EMBL/GenBank/DDBJ whole genome shotgun (WGS) entry which is preliminary data.</text>
</comment>
<dbReference type="EMBL" id="VSSQ01087157">
    <property type="protein sequence ID" value="MPN34234.1"/>
    <property type="molecule type" value="Genomic_DNA"/>
</dbReference>
<name>A0A645HDR0_9ZZZZ</name>
<gene>
    <name evidence="1" type="ORF">SDC9_181727</name>
</gene>
<protein>
    <submittedName>
        <fullName evidence="1">Uncharacterized protein</fullName>
    </submittedName>
</protein>
<evidence type="ECO:0000313" key="1">
    <source>
        <dbReference type="EMBL" id="MPN34234.1"/>
    </source>
</evidence>
<dbReference type="AlphaFoldDB" id="A0A645HDR0"/>